<comment type="similarity">
    <text evidence="1 7">Belongs to the complex I 49 kDa subunit family.</text>
</comment>
<dbReference type="InterPro" id="IPR022885">
    <property type="entry name" value="NDH1_su_D/H"/>
</dbReference>
<evidence type="ECO:0000256" key="7">
    <source>
        <dbReference type="RuleBase" id="RU003685"/>
    </source>
</evidence>
<keyword evidence="11" id="KW-1185">Reference proteome</keyword>
<keyword evidence="3 7" id="KW-1278">Translocase</keyword>
<dbReference type="AlphaFoldDB" id="A0AAN9TPZ5"/>
<keyword evidence="4 7" id="KW-0520">NAD</keyword>
<dbReference type="GO" id="GO:0051287">
    <property type="term" value="F:NAD binding"/>
    <property type="evidence" value="ECO:0007669"/>
    <property type="project" value="InterPro"/>
</dbReference>
<evidence type="ECO:0000256" key="6">
    <source>
        <dbReference type="ARBA" id="ARBA00031562"/>
    </source>
</evidence>
<dbReference type="Proteomes" id="UP001367676">
    <property type="component" value="Unassembled WGS sequence"/>
</dbReference>
<keyword evidence="2 7" id="KW-0813">Transport</keyword>
<dbReference type="HAMAP" id="MF_01358">
    <property type="entry name" value="NDH1_NuoD"/>
    <property type="match status" value="1"/>
</dbReference>
<gene>
    <name evidence="10" type="ORF">V9T40_013945</name>
</gene>
<feature type="compositionally biased region" description="Polar residues" evidence="8">
    <location>
        <begin position="26"/>
        <end position="40"/>
    </location>
</feature>
<dbReference type="Gene3D" id="1.10.645.10">
    <property type="entry name" value="Cytochrome-c3 Hydrogenase, chain B"/>
    <property type="match status" value="1"/>
</dbReference>
<evidence type="ECO:0000256" key="4">
    <source>
        <dbReference type="ARBA" id="ARBA00023027"/>
    </source>
</evidence>
<dbReference type="PROSITE" id="PS00535">
    <property type="entry name" value="COMPLEX1_49K"/>
    <property type="match status" value="1"/>
</dbReference>
<reference evidence="10 11" key="1">
    <citation type="submission" date="2024-03" db="EMBL/GenBank/DDBJ databases">
        <title>Adaptation during the transition from Ophiocordyceps entomopathogen to insect associate is accompanied by gene loss and intensified selection.</title>
        <authorList>
            <person name="Ward C.M."/>
            <person name="Onetto C.A."/>
            <person name="Borneman A.R."/>
        </authorList>
    </citation>
    <scope>NUCLEOTIDE SEQUENCE [LARGE SCALE GENOMIC DNA]</scope>
    <source>
        <strain evidence="10">AWRI1</strain>
        <tissue evidence="10">Single Adult Female</tissue>
    </source>
</reference>
<dbReference type="EMBL" id="JBBCAQ010000033">
    <property type="protein sequence ID" value="KAK7582500.1"/>
    <property type="molecule type" value="Genomic_DNA"/>
</dbReference>
<evidence type="ECO:0000256" key="3">
    <source>
        <dbReference type="ARBA" id="ARBA00022967"/>
    </source>
</evidence>
<sequence>MASILKLVSWSAKNVVNPVQKSTALTQLSLPSRSSSTDANPSKKPEEKQSIWIEPNEYEEPTYDDRVDRTPHKWYPDIPFLQDLNGPYYWYNGLPKKWSHKNFHFDVDDRRYDPIEKVSKNIELNFGPQHPAAHGVLRLILELDSENVVRADSHIGLLHRGTEKLMEYKTYTQALPYMDRLDYVSMMCNEQCYSLAVEKLLNIEVPRRAKYIRVLFAEITRILNHCMGIGTHILDVGGITPFFWLFEEREKMMEFYERVSGARMHAAYVRPGGVAQDIPLGLLDDIYHFITYFAARVDEVEDLITENRVWKERTVDIGVINAEQALSMGCSGVLLRGSGIKWDLRKSQPYDGYEEFDFDIPIGTKGDCYDRYLCRMDEMRQSLRIIEQCINKMPPGEIKTDDHKLCPPSRGEMKNSMEAVIHHFKLFTQGYQVPPGATYTAVEAPKGEFGLYMVSDGGTKPYRCKIRAPGFAHLACLEQMTKGAFLADLVAVIGTLDVVFGEIDR</sequence>
<dbReference type="GO" id="GO:0006120">
    <property type="term" value="P:mitochondrial electron transport, NADH to ubiquinone"/>
    <property type="evidence" value="ECO:0007669"/>
    <property type="project" value="TreeGrafter"/>
</dbReference>
<evidence type="ECO:0000256" key="2">
    <source>
        <dbReference type="ARBA" id="ARBA00022448"/>
    </source>
</evidence>
<dbReference type="NCBIfam" id="TIGR01962">
    <property type="entry name" value="NuoD"/>
    <property type="match status" value="1"/>
</dbReference>
<dbReference type="InterPro" id="IPR029014">
    <property type="entry name" value="NiFe-Hase_large"/>
</dbReference>
<name>A0AAN9TPZ5_9HEMI</name>
<dbReference type="SUPFAM" id="SSF56762">
    <property type="entry name" value="HydB/Nqo4-like"/>
    <property type="match status" value="1"/>
</dbReference>
<comment type="caution">
    <text evidence="10">The sequence shown here is derived from an EMBL/GenBank/DDBJ whole genome shotgun (WGS) entry which is preliminary data.</text>
</comment>
<dbReference type="FunFam" id="1.10.645.10:FF:000005">
    <property type="entry name" value="NADH-quinone oxidoreductase subunit D"/>
    <property type="match status" value="1"/>
</dbReference>
<dbReference type="PANTHER" id="PTHR11993">
    <property type="entry name" value="NADH-UBIQUINONE OXIDOREDUCTASE 49 KDA SUBUNIT"/>
    <property type="match status" value="1"/>
</dbReference>
<proteinExistence type="inferred from homology"/>
<organism evidence="10 11">
    <name type="scientific">Parthenolecanium corni</name>
    <dbReference type="NCBI Taxonomy" id="536013"/>
    <lineage>
        <taxon>Eukaryota</taxon>
        <taxon>Metazoa</taxon>
        <taxon>Ecdysozoa</taxon>
        <taxon>Arthropoda</taxon>
        <taxon>Hexapoda</taxon>
        <taxon>Insecta</taxon>
        <taxon>Pterygota</taxon>
        <taxon>Neoptera</taxon>
        <taxon>Paraneoptera</taxon>
        <taxon>Hemiptera</taxon>
        <taxon>Sternorrhyncha</taxon>
        <taxon>Coccoidea</taxon>
        <taxon>Coccidae</taxon>
        <taxon>Parthenolecanium</taxon>
    </lineage>
</organism>
<dbReference type="GO" id="GO:0048038">
    <property type="term" value="F:quinone binding"/>
    <property type="evidence" value="ECO:0007669"/>
    <property type="project" value="InterPro"/>
</dbReference>
<dbReference type="GO" id="GO:0005739">
    <property type="term" value="C:mitochondrion"/>
    <property type="evidence" value="ECO:0007669"/>
    <property type="project" value="GOC"/>
</dbReference>
<evidence type="ECO:0000256" key="1">
    <source>
        <dbReference type="ARBA" id="ARBA00005769"/>
    </source>
</evidence>
<protein>
    <recommendedName>
        <fullName evidence="5">Complex I-49kD</fullName>
    </recommendedName>
    <alternativeName>
        <fullName evidence="6">NADH-ubiquinone oxidoreductase 49 kDa subunit</fullName>
    </alternativeName>
</protein>
<evidence type="ECO:0000256" key="5">
    <source>
        <dbReference type="ARBA" id="ARBA00030505"/>
    </source>
</evidence>
<feature type="region of interest" description="Disordered" evidence="8">
    <location>
        <begin position="26"/>
        <end position="51"/>
    </location>
</feature>
<dbReference type="InterPro" id="IPR001135">
    <property type="entry name" value="NADH_Q_OxRdtase_suD"/>
</dbReference>
<evidence type="ECO:0000259" key="9">
    <source>
        <dbReference type="Pfam" id="PF00346"/>
    </source>
</evidence>
<evidence type="ECO:0000313" key="11">
    <source>
        <dbReference type="Proteomes" id="UP001367676"/>
    </source>
</evidence>
<dbReference type="NCBIfam" id="NF004739">
    <property type="entry name" value="PRK06075.1"/>
    <property type="match status" value="1"/>
</dbReference>
<dbReference type="InterPro" id="IPR014029">
    <property type="entry name" value="NADH_UbQ_OxRdtase_49kDa_CS"/>
</dbReference>
<dbReference type="Pfam" id="PF00346">
    <property type="entry name" value="Complex1_49kDa"/>
    <property type="match status" value="1"/>
</dbReference>
<evidence type="ECO:0000256" key="8">
    <source>
        <dbReference type="SAM" id="MobiDB-lite"/>
    </source>
</evidence>
<dbReference type="PANTHER" id="PTHR11993:SF10">
    <property type="entry name" value="NADH DEHYDROGENASE [UBIQUINONE] IRON-SULFUR PROTEIN 2, MITOCHONDRIAL"/>
    <property type="match status" value="1"/>
</dbReference>
<feature type="domain" description="NADH-quinone oxidoreductase subunit D" evidence="9">
    <location>
        <begin position="235"/>
        <end position="505"/>
    </location>
</feature>
<evidence type="ECO:0000313" key="10">
    <source>
        <dbReference type="EMBL" id="KAK7582500.1"/>
    </source>
</evidence>
<dbReference type="GO" id="GO:0016651">
    <property type="term" value="F:oxidoreductase activity, acting on NAD(P)H"/>
    <property type="evidence" value="ECO:0007669"/>
    <property type="project" value="InterPro"/>
</dbReference>
<accession>A0AAN9TPZ5</accession>